<evidence type="ECO:0000259" key="8">
    <source>
        <dbReference type="Pfam" id="PF01478"/>
    </source>
</evidence>
<reference evidence="10" key="1">
    <citation type="submission" date="2020-09" db="EMBL/GenBank/DDBJ databases">
        <title>Bacillus faecalis sp. nov., a moderately halophilic bacterium isolated from cow faeces.</title>
        <authorList>
            <person name="Jiang L."/>
            <person name="Lee J."/>
        </authorList>
    </citation>
    <scope>NUCLEOTIDE SEQUENCE</scope>
    <source>
        <strain evidence="10">AGMB 02131</strain>
    </source>
</reference>
<keyword evidence="11" id="KW-1185">Reference proteome</keyword>
<dbReference type="RefSeq" id="WP_190997377.1">
    <property type="nucleotide sequence ID" value="NZ_JACXSI010000011.1"/>
</dbReference>
<feature type="transmembrane region" description="Helical" evidence="7">
    <location>
        <begin position="6"/>
        <end position="23"/>
    </location>
</feature>
<dbReference type="AlphaFoldDB" id="A0A927CXM5"/>
<comment type="similarity">
    <text evidence="2">Belongs to the peptidase A24 family.</text>
</comment>
<feature type="transmembrane region" description="Helical" evidence="7">
    <location>
        <begin position="179"/>
        <end position="212"/>
    </location>
</feature>
<evidence type="ECO:0000256" key="2">
    <source>
        <dbReference type="ARBA" id="ARBA00005801"/>
    </source>
</evidence>
<keyword evidence="4 7" id="KW-0812">Transmembrane</keyword>
<keyword evidence="6 7" id="KW-0472">Membrane</keyword>
<feature type="domain" description="Prepilin type IV endopeptidase peptidase" evidence="8">
    <location>
        <begin position="105"/>
        <end position="208"/>
    </location>
</feature>
<dbReference type="GO" id="GO:0005886">
    <property type="term" value="C:plasma membrane"/>
    <property type="evidence" value="ECO:0007669"/>
    <property type="project" value="UniProtKB-SubCell"/>
</dbReference>
<dbReference type="Gene3D" id="1.20.120.1220">
    <property type="match status" value="1"/>
</dbReference>
<evidence type="ECO:0000256" key="3">
    <source>
        <dbReference type="ARBA" id="ARBA00022475"/>
    </source>
</evidence>
<evidence type="ECO:0000256" key="7">
    <source>
        <dbReference type="SAM" id="Phobius"/>
    </source>
</evidence>
<dbReference type="Pfam" id="PF01478">
    <property type="entry name" value="Peptidase_A24"/>
    <property type="match status" value="1"/>
</dbReference>
<dbReference type="PANTHER" id="PTHR30487">
    <property type="entry name" value="TYPE 4 PREPILIN-LIKE PROTEINS LEADER PEPTIDE-PROCESSING ENZYME"/>
    <property type="match status" value="1"/>
</dbReference>
<accession>A0A927CXM5</accession>
<proteinExistence type="inferred from homology"/>
<feature type="transmembrane region" description="Helical" evidence="7">
    <location>
        <begin position="127"/>
        <end position="142"/>
    </location>
</feature>
<dbReference type="Proteomes" id="UP000602076">
    <property type="component" value="Unassembled WGS sequence"/>
</dbReference>
<evidence type="ECO:0000256" key="5">
    <source>
        <dbReference type="ARBA" id="ARBA00022989"/>
    </source>
</evidence>
<feature type="transmembrane region" description="Helical" evidence="7">
    <location>
        <begin position="75"/>
        <end position="94"/>
    </location>
</feature>
<evidence type="ECO:0000313" key="11">
    <source>
        <dbReference type="Proteomes" id="UP000602076"/>
    </source>
</evidence>
<comment type="subcellular location">
    <subcellularLocation>
        <location evidence="1">Cell membrane</location>
        <topology evidence="1">Multi-pass membrane protein</topology>
    </subcellularLocation>
</comment>
<evidence type="ECO:0000259" key="9">
    <source>
        <dbReference type="Pfam" id="PF06750"/>
    </source>
</evidence>
<dbReference type="PANTHER" id="PTHR30487:SF0">
    <property type="entry name" value="PREPILIN LEADER PEPTIDASE_N-METHYLTRANSFERASE-RELATED"/>
    <property type="match status" value="1"/>
</dbReference>
<dbReference type="GO" id="GO:0004190">
    <property type="term" value="F:aspartic-type endopeptidase activity"/>
    <property type="evidence" value="ECO:0007669"/>
    <property type="project" value="InterPro"/>
</dbReference>
<feature type="transmembrane region" description="Helical" evidence="7">
    <location>
        <begin position="224"/>
        <end position="247"/>
    </location>
</feature>
<name>A0A927CXM5_9BACI</name>
<evidence type="ECO:0000256" key="1">
    <source>
        <dbReference type="ARBA" id="ARBA00004651"/>
    </source>
</evidence>
<dbReference type="EMBL" id="JACXSI010000011">
    <property type="protein sequence ID" value="MBD3107830.1"/>
    <property type="molecule type" value="Genomic_DNA"/>
</dbReference>
<feature type="transmembrane region" description="Helical" evidence="7">
    <location>
        <begin position="148"/>
        <end position="167"/>
    </location>
</feature>
<gene>
    <name evidence="10" type="ORF">IEO70_05575</name>
</gene>
<dbReference type="InterPro" id="IPR050882">
    <property type="entry name" value="Prepilin_peptidase/N-MTase"/>
</dbReference>
<evidence type="ECO:0000256" key="6">
    <source>
        <dbReference type="ARBA" id="ARBA00023136"/>
    </source>
</evidence>
<organism evidence="10 11">
    <name type="scientific">Peribacillus faecalis</name>
    <dbReference type="NCBI Taxonomy" id="2772559"/>
    <lineage>
        <taxon>Bacteria</taxon>
        <taxon>Bacillati</taxon>
        <taxon>Bacillota</taxon>
        <taxon>Bacilli</taxon>
        <taxon>Bacillales</taxon>
        <taxon>Bacillaceae</taxon>
        <taxon>Peribacillus</taxon>
    </lineage>
</organism>
<dbReference type="Pfam" id="PF06750">
    <property type="entry name" value="A24_N_bact"/>
    <property type="match status" value="1"/>
</dbReference>
<feature type="domain" description="Prepilin peptidase A24 N-terminal" evidence="9">
    <location>
        <begin position="11"/>
        <end position="90"/>
    </location>
</feature>
<sequence length="251" mass="27570">MITLLIIYTTIIGLILGSFYNVVGLRVPLKESVVAPRSSCPKCNNVLTAFELIPVLSYVFQKGKCRSCKAPISPIYPFMEFVTGLLFAVSPFIIGWSYELIFCYALISLLVIITVSDLAYMIIPDKILIFFAAIFIVLHLTIHEANWLDILLGAMIGFVLLLLIALVSKGGMGGGDIKLFALLGFILGVKQVLLAFFFSVFFGAVVGIVLIATGVVEKKKPVPFGPFIAVGTLVAYYFGDTLLDWYLQMFV</sequence>
<dbReference type="GO" id="GO:0006465">
    <property type="term" value="P:signal peptide processing"/>
    <property type="evidence" value="ECO:0007669"/>
    <property type="project" value="TreeGrafter"/>
</dbReference>
<keyword evidence="3" id="KW-1003">Cell membrane</keyword>
<feature type="transmembrane region" description="Helical" evidence="7">
    <location>
        <begin position="100"/>
        <end position="120"/>
    </location>
</feature>
<dbReference type="InterPro" id="IPR000045">
    <property type="entry name" value="Prepilin_IV_endopep_pep"/>
</dbReference>
<protein>
    <submittedName>
        <fullName evidence="10">Prepilin peptidase</fullName>
    </submittedName>
</protein>
<dbReference type="InterPro" id="IPR010627">
    <property type="entry name" value="Prepilin_pept_A24_N"/>
</dbReference>
<evidence type="ECO:0000313" key="10">
    <source>
        <dbReference type="EMBL" id="MBD3107830.1"/>
    </source>
</evidence>
<keyword evidence="5 7" id="KW-1133">Transmembrane helix</keyword>
<evidence type="ECO:0000256" key="4">
    <source>
        <dbReference type="ARBA" id="ARBA00022692"/>
    </source>
</evidence>
<comment type="caution">
    <text evidence="10">The sequence shown here is derived from an EMBL/GenBank/DDBJ whole genome shotgun (WGS) entry which is preliminary data.</text>
</comment>